<keyword evidence="2" id="KW-1185">Reference proteome</keyword>
<dbReference type="GeneID" id="60320969"/>
<reference evidence="1 2" key="1">
    <citation type="submission" date="2019-12" db="EMBL/GenBank/DDBJ databases">
        <authorList>
            <person name="Lauer M.J."/>
            <person name="Curtus N.L."/>
            <person name="Garlena R.A."/>
            <person name="Russell D.A."/>
            <person name="Pope W.H."/>
            <person name="Jacobs-Sera D."/>
            <person name="Hatfull G.F."/>
        </authorList>
    </citation>
    <scope>NUCLEOTIDE SEQUENCE [LARGE SCALE GENOMIC DNA]</scope>
</reference>
<name>A0A6B9L6S5_9CAUD</name>
<dbReference type="RefSeq" id="YP_009949564.1">
    <property type="nucleotide sequence ID" value="NC_051581.1"/>
</dbReference>
<accession>A0A6B9L6S5</accession>
<proteinExistence type="predicted"/>
<organism evidence="1 2">
    <name type="scientific">Mycobacterium phage BirdsNest</name>
    <dbReference type="NCBI Taxonomy" id="2686231"/>
    <lineage>
        <taxon>Viruses</taxon>
        <taxon>Duplodnaviria</taxon>
        <taxon>Heunggongvirae</taxon>
        <taxon>Uroviricota</taxon>
        <taxon>Caudoviricetes</taxon>
        <taxon>Bclasvirinae</taxon>
        <taxon>Birdsnestvirus</taxon>
        <taxon>Birdsnestvirus birdsnest</taxon>
    </lineage>
</organism>
<evidence type="ECO:0000313" key="1">
    <source>
        <dbReference type="EMBL" id="QHB37407.1"/>
    </source>
</evidence>
<protein>
    <submittedName>
        <fullName evidence="1">Uncharacterized protein</fullName>
    </submittedName>
</protein>
<sequence>MSGGTGPPPLPKEATMIRYFATRDSKGARTDEDAAMAHVSIYSGESLDEARVALRDYMRKEADWLVSDRYRSATGLRRAADILEAADRVMALEPAEGVPWSQAAVSSQTGDTVELVWKIIRTER</sequence>
<evidence type="ECO:0000313" key="2">
    <source>
        <dbReference type="Proteomes" id="UP000463946"/>
    </source>
</evidence>
<gene>
    <name evidence="1" type="primary">105</name>
    <name evidence="1" type="ORF">PBI_BIRDSNEST_105</name>
</gene>
<dbReference type="EMBL" id="MN813686">
    <property type="protein sequence ID" value="QHB37407.1"/>
    <property type="molecule type" value="Genomic_DNA"/>
</dbReference>
<dbReference type="Proteomes" id="UP000463946">
    <property type="component" value="Segment"/>
</dbReference>
<dbReference type="KEGG" id="vg:60320969"/>